<gene>
    <name evidence="4" type="primary">Met</name>
    <name evidence="4" type="ORF">AEGBEN_R14857</name>
</gene>
<dbReference type="Pfam" id="PF07714">
    <property type="entry name" value="PK_Tyr_Ser-Thr"/>
    <property type="match status" value="1"/>
</dbReference>
<feature type="non-terminal residue" evidence="4">
    <location>
        <position position="77"/>
    </location>
</feature>
<dbReference type="GO" id="GO:0001889">
    <property type="term" value="P:liver development"/>
    <property type="evidence" value="ECO:0007669"/>
    <property type="project" value="TreeGrafter"/>
</dbReference>
<feature type="domain" description="Protein kinase" evidence="3">
    <location>
        <begin position="1"/>
        <end position="77"/>
    </location>
</feature>
<dbReference type="OrthoDB" id="3256376at2759"/>
<dbReference type="Proteomes" id="UP000559068">
    <property type="component" value="Unassembled WGS sequence"/>
</dbReference>
<keyword evidence="2" id="KW-0067">ATP-binding</keyword>
<dbReference type="InterPro" id="IPR011009">
    <property type="entry name" value="Kinase-like_dom_sf"/>
</dbReference>
<dbReference type="EMBL" id="VZRW01003161">
    <property type="protein sequence ID" value="NWX14299.1"/>
    <property type="molecule type" value="Genomic_DNA"/>
</dbReference>
<comment type="caution">
    <text evidence="4">The sequence shown here is derived from an EMBL/GenBank/DDBJ whole genome shotgun (WGS) entry which is preliminary data.</text>
</comment>
<dbReference type="SUPFAM" id="SSF56112">
    <property type="entry name" value="Protein kinase-like (PK-like)"/>
    <property type="match status" value="1"/>
</dbReference>
<dbReference type="InterPro" id="IPR050122">
    <property type="entry name" value="RTK"/>
</dbReference>
<keyword evidence="1" id="KW-0547">Nucleotide-binding</keyword>
<dbReference type="PANTHER" id="PTHR24416:SF483">
    <property type="entry name" value="HEPATOCYTE GROWTH FACTOR RECEPTOR"/>
    <property type="match status" value="1"/>
</dbReference>
<evidence type="ECO:0000313" key="4">
    <source>
        <dbReference type="EMBL" id="NWX14299.1"/>
    </source>
</evidence>
<dbReference type="GO" id="GO:0005008">
    <property type="term" value="F:hepatocyte growth factor receptor activity"/>
    <property type="evidence" value="ECO:0007669"/>
    <property type="project" value="TreeGrafter"/>
</dbReference>
<proteinExistence type="predicted"/>
<dbReference type="InterPro" id="IPR001245">
    <property type="entry name" value="Ser-Thr/Tyr_kinase_cat_dom"/>
</dbReference>
<dbReference type="GO" id="GO:0009925">
    <property type="term" value="C:basal plasma membrane"/>
    <property type="evidence" value="ECO:0007669"/>
    <property type="project" value="TreeGrafter"/>
</dbReference>
<accession>A0A7K6TWC7</accession>
<protein>
    <submittedName>
        <fullName evidence="4">MET factor</fullName>
    </submittedName>
</protein>
<evidence type="ECO:0000259" key="3">
    <source>
        <dbReference type="PROSITE" id="PS50011"/>
    </source>
</evidence>
<evidence type="ECO:0000256" key="1">
    <source>
        <dbReference type="ARBA" id="ARBA00022741"/>
    </source>
</evidence>
<feature type="non-terminal residue" evidence="4">
    <location>
        <position position="1"/>
    </location>
</feature>
<reference evidence="4 5" key="1">
    <citation type="submission" date="2019-09" db="EMBL/GenBank/DDBJ databases">
        <title>Bird 10,000 Genomes (B10K) Project - Family phase.</title>
        <authorList>
            <person name="Zhang G."/>
        </authorList>
    </citation>
    <scope>NUCLEOTIDE SEQUENCE [LARGE SCALE GENOMIC DNA]</scope>
    <source>
        <strain evidence="4">B10K-DU-029-76</strain>
        <tissue evidence="4">Heart</tissue>
    </source>
</reference>
<dbReference type="InterPro" id="IPR000719">
    <property type="entry name" value="Prot_kinase_dom"/>
</dbReference>
<dbReference type="Gene3D" id="1.10.510.10">
    <property type="entry name" value="Transferase(Phosphotransferase) domain 1"/>
    <property type="match status" value="1"/>
</dbReference>
<dbReference type="PROSITE" id="PS50011">
    <property type="entry name" value="PROTEIN_KINASE_DOM"/>
    <property type="match status" value="1"/>
</dbReference>
<dbReference type="GO" id="GO:0031016">
    <property type="term" value="P:pancreas development"/>
    <property type="evidence" value="ECO:0007669"/>
    <property type="project" value="TreeGrafter"/>
</dbReference>
<keyword evidence="5" id="KW-1185">Reference proteome</keyword>
<dbReference type="GO" id="GO:0043235">
    <property type="term" value="C:receptor complex"/>
    <property type="evidence" value="ECO:0007669"/>
    <property type="project" value="TreeGrafter"/>
</dbReference>
<evidence type="ECO:0000256" key="2">
    <source>
        <dbReference type="ARBA" id="ARBA00022840"/>
    </source>
</evidence>
<sequence>RLDEKFTVKVADFGLARDVYDKEYYSVHNKTGAKLPVKWMALESLQTQKFTTKSDVVMFKHYLYHLFISLILPEASL</sequence>
<dbReference type="GO" id="GO:0030182">
    <property type="term" value="P:neuron differentiation"/>
    <property type="evidence" value="ECO:0007669"/>
    <property type="project" value="TreeGrafter"/>
</dbReference>
<evidence type="ECO:0000313" key="5">
    <source>
        <dbReference type="Proteomes" id="UP000559068"/>
    </source>
</evidence>
<dbReference type="AlphaFoldDB" id="A0A7K6TWC7"/>
<organism evidence="4 5">
    <name type="scientific">Aegotheles bennettii</name>
    <dbReference type="NCBI Taxonomy" id="48278"/>
    <lineage>
        <taxon>Eukaryota</taxon>
        <taxon>Metazoa</taxon>
        <taxon>Chordata</taxon>
        <taxon>Craniata</taxon>
        <taxon>Vertebrata</taxon>
        <taxon>Euteleostomi</taxon>
        <taxon>Archelosauria</taxon>
        <taxon>Archosauria</taxon>
        <taxon>Dinosauria</taxon>
        <taxon>Saurischia</taxon>
        <taxon>Theropoda</taxon>
        <taxon>Coelurosauria</taxon>
        <taxon>Aves</taxon>
        <taxon>Neognathae</taxon>
        <taxon>Neoaves</taxon>
        <taxon>Strisores</taxon>
        <taxon>Caprimulgiformes</taxon>
        <taxon>Aegothelidae</taxon>
        <taxon>Aegotheles</taxon>
    </lineage>
</organism>
<name>A0A7K6TWC7_9AVES</name>
<dbReference type="GO" id="GO:0005524">
    <property type="term" value="F:ATP binding"/>
    <property type="evidence" value="ECO:0007669"/>
    <property type="project" value="UniProtKB-KW"/>
</dbReference>
<dbReference type="PANTHER" id="PTHR24416">
    <property type="entry name" value="TYROSINE-PROTEIN KINASE RECEPTOR"/>
    <property type="match status" value="1"/>
</dbReference>